<dbReference type="FunFam" id="3.20.20.10:FF:000018">
    <property type="entry name" value="Pyridoxal phosphate homeostasis protein"/>
    <property type="match status" value="1"/>
</dbReference>
<dbReference type="HAMAP" id="MF_02087">
    <property type="entry name" value="PLP_homeostasis"/>
    <property type="match status" value="1"/>
</dbReference>
<comment type="caution">
    <text evidence="6">The sequence shown here is derived from an EMBL/GenBank/DDBJ whole genome shotgun (WGS) entry which is preliminary data.</text>
</comment>
<dbReference type="PANTHER" id="PTHR10146">
    <property type="entry name" value="PROLINE SYNTHETASE CO-TRANSCRIBED BACTERIAL HOMOLOG PROTEIN"/>
    <property type="match status" value="1"/>
</dbReference>
<accession>A0A932GMM4</accession>
<comment type="function">
    <text evidence="2">Pyridoxal 5'-phosphate (PLP)-binding protein, which is involved in PLP homeostasis.</text>
</comment>
<dbReference type="NCBIfam" id="TIGR00044">
    <property type="entry name" value="YggS family pyridoxal phosphate-dependent enzyme"/>
    <property type="match status" value="1"/>
</dbReference>
<evidence type="ECO:0000313" key="6">
    <source>
        <dbReference type="EMBL" id="MBI3013786.1"/>
    </source>
</evidence>
<name>A0A932GMM4_UNCTE</name>
<dbReference type="SUPFAM" id="SSF51419">
    <property type="entry name" value="PLP-binding barrel"/>
    <property type="match status" value="1"/>
</dbReference>
<dbReference type="Pfam" id="PF01168">
    <property type="entry name" value="Ala_racemase_N"/>
    <property type="match status" value="1"/>
</dbReference>
<feature type="modified residue" description="N6-(pyridoxal phosphate)lysine" evidence="2 3">
    <location>
        <position position="38"/>
    </location>
</feature>
<evidence type="ECO:0000313" key="7">
    <source>
        <dbReference type="Proteomes" id="UP000741360"/>
    </source>
</evidence>
<dbReference type="Gene3D" id="3.20.20.10">
    <property type="entry name" value="Alanine racemase"/>
    <property type="match status" value="1"/>
</dbReference>
<evidence type="ECO:0000256" key="4">
    <source>
        <dbReference type="RuleBase" id="RU004514"/>
    </source>
</evidence>
<dbReference type="CDD" id="cd00635">
    <property type="entry name" value="PLPDE_III_YBL036c_like"/>
    <property type="match status" value="1"/>
</dbReference>
<protein>
    <recommendedName>
        <fullName evidence="2">Pyridoxal phosphate homeostasis protein</fullName>
        <shortName evidence="2">PLP homeostasis protein</shortName>
    </recommendedName>
</protein>
<dbReference type="InterPro" id="IPR029066">
    <property type="entry name" value="PLP-binding_barrel"/>
</dbReference>
<feature type="domain" description="Alanine racemase N-terminal" evidence="5">
    <location>
        <begin position="10"/>
        <end position="230"/>
    </location>
</feature>
<dbReference type="EMBL" id="JACPSX010000030">
    <property type="protein sequence ID" value="MBI3013786.1"/>
    <property type="molecule type" value="Genomic_DNA"/>
</dbReference>
<evidence type="ECO:0000256" key="3">
    <source>
        <dbReference type="PIRSR" id="PIRSR004848-1"/>
    </source>
</evidence>
<comment type="similarity">
    <text evidence="2 4">Belongs to the pyridoxal phosphate-binding protein YggS/PROSC family.</text>
</comment>
<organism evidence="6 7">
    <name type="scientific">Tectimicrobiota bacterium</name>
    <dbReference type="NCBI Taxonomy" id="2528274"/>
    <lineage>
        <taxon>Bacteria</taxon>
        <taxon>Pseudomonadati</taxon>
        <taxon>Nitrospinota/Tectimicrobiota group</taxon>
        <taxon>Candidatus Tectimicrobiota</taxon>
    </lineage>
</organism>
<evidence type="ECO:0000256" key="1">
    <source>
        <dbReference type="ARBA" id="ARBA00022898"/>
    </source>
</evidence>
<evidence type="ECO:0000259" key="5">
    <source>
        <dbReference type="Pfam" id="PF01168"/>
    </source>
</evidence>
<comment type="cofactor">
    <cofactor evidence="3">
        <name>pyridoxal 5'-phosphate</name>
        <dbReference type="ChEBI" id="CHEBI:597326"/>
    </cofactor>
</comment>
<dbReference type="InterPro" id="IPR011078">
    <property type="entry name" value="PyrdxlP_homeostasis"/>
</dbReference>
<reference evidence="6" key="1">
    <citation type="submission" date="2020-07" db="EMBL/GenBank/DDBJ databases">
        <title>Huge and variable diversity of episymbiotic CPR bacteria and DPANN archaea in groundwater ecosystems.</title>
        <authorList>
            <person name="He C.Y."/>
            <person name="Keren R."/>
            <person name="Whittaker M."/>
            <person name="Farag I.F."/>
            <person name="Doudna J."/>
            <person name="Cate J.H.D."/>
            <person name="Banfield J.F."/>
        </authorList>
    </citation>
    <scope>NUCLEOTIDE SEQUENCE</scope>
    <source>
        <strain evidence="6">NC_groundwater_717_Ag_S-0.2um_59_8</strain>
    </source>
</reference>
<dbReference type="GO" id="GO:0030170">
    <property type="term" value="F:pyridoxal phosphate binding"/>
    <property type="evidence" value="ECO:0007669"/>
    <property type="project" value="UniProtKB-UniRule"/>
</dbReference>
<dbReference type="PANTHER" id="PTHR10146:SF14">
    <property type="entry name" value="PYRIDOXAL PHOSPHATE HOMEOSTASIS PROTEIN"/>
    <property type="match status" value="1"/>
</dbReference>
<evidence type="ECO:0000256" key="2">
    <source>
        <dbReference type="HAMAP-Rule" id="MF_02087"/>
    </source>
</evidence>
<dbReference type="InterPro" id="IPR001608">
    <property type="entry name" value="Ala_racemase_N"/>
</dbReference>
<gene>
    <name evidence="6" type="ORF">HYY65_01685</name>
</gene>
<sequence length="237" mass="26618">MVDQSLQESLARVRERIERAARTSGRRPEKIKLVAVTKTFPVEVIREAVELGVTCFGENRVQEAREKIPAIGRGVEWHLIGTLQRNKVKYIFDLFDMVQSLDSFALGQEIEDRGRARGRVMPVLVEVNVSGEASKSGVRPEELPELLRRLSDFRHLAVKGLMAIPPLTPNPEEARPYFRELRRLRDQVASEGIRGIELEELSMGMSADFEVAIAEGASMVRIGTAIFGARNPKAERN</sequence>
<proteinExistence type="inferred from homology"/>
<dbReference type="PIRSF" id="PIRSF004848">
    <property type="entry name" value="YBL036c_PLPDEIII"/>
    <property type="match status" value="1"/>
</dbReference>
<dbReference type="Proteomes" id="UP000741360">
    <property type="component" value="Unassembled WGS sequence"/>
</dbReference>
<keyword evidence="1 2" id="KW-0663">Pyridoxal phosphate</keyword>
<dbReference type="AlphaFoldDB" id="A0A932GMM4"/>